<dbReference type="GO" id="GO:0006508">
    <property type="term" value="P:proteolysis"/>
    <property type="evidence" value="ECO:0007669"/>
    <property type="project" value="UniProtKB-KW"/>
</dbReference>
<evidence type="ECO:0000256" key="4">
    <source>
        <dbReference type="ARBA" id="ARBA00022670"/>
    </source>
</evidence>
<evidence type="ECO:0000256" key="8">
    <source>
        <dbReference type="ARBA" id="ARBA00022989"/>
    </source>
</evidence>
<feature type="transmembrane region" description="Helical" evidence="10">
    <location>
        <begin position="280"/>
        <end position="300"/>
    </location>
</feature>
<name>A0AA49GPE2_9BACT</name>
<keyword evidence="8 10" id="KW-1133">Transmembrane helix</keyword>
<keyword evidence="5 10" id="KW-0812">Transmembrane</keyword>
<feature type="transmembrane region" description="Helical" evidence="10">
    <location>
        <begin position="357"/>
        <end position="381"/>
    </location>
</feature>
<evidence type="ECO:0000256" key="5">
    <source>
        <dbReference type="ARBA" id="ARBA00022692"/>
    </source>
</evidence>
<feature type="transmembrane region" description="Helical" evidence="10">
    <location>
        <begin position="122"/>
        <end position="145"/>
    </location>
</feature>
<protein>
    <submittedName>
        <fullName evidence="12">Site-2 protease family protein</fullName>
    </submittedName>
</protein>
<comment type="subcellular location">
    <subcellularLocation>
        <location evidence="2">Membrane</location>
        <topology evidence="2">Multi-pass membrane protein</topology>
    </subcellularLocation>
</comment>
<evidence type="ECO:0000313" key="12">
    <source>
        <dbReference type="EMBL" id="WKN36315.1"/>
    </source>
</evidence>
<evidence type="ECO:0000256" key="3">
    <source>
        <dbReference type="ARBA" id="ARBA00007931"/>
    </source>
</evidence>
<sequence>MNERYRRWGIHLLLFIITLTTTTLSGAEWQFMRYVGFPEHPITWEYFLKGFAFSLPFLGILTIHEFGHYFTAKWHRVKVTLPYYIPLWFGFLGWIGLYGFPSIGTMGALIRIKDFINSRTQFFDIGIAGPLAGFVATLGVLYYGFTHLPDKDYIYEVHPEYQYFGDDFESIVYQKDTFFLTEDYEAQFGEAPTFWPDTMRFGPNDGTFALGNNLTMAFFQKYVAADDDWVPNHYEMIHYPWIFAGYLALFFTALNLIPIGQLDGGHVLYGLIGDRLHRKISAALFILFVFYAGLGTINLADPPDDLMWEIPLYIGFLYLMFSRLTSYAQTNLLIAVSVFAGQFFLASSFNINGYSGWLVFAFLIGRVLGVYHPTTLVNFPLSWQRKALGWFALLVFILCFSPSPFVFS</sequence>
<gene>
    <name evidence="12" type="ORF">K4G66_28550</name>
</gene>
<keyword evidence="4 12" id="KW-0645">Protease</keyword>
<proteinExistence type="inferred from homology"/>
<dbReference type="GO" id="GO:0016020">
    <property type="term" value="C:membrane"/>
    <property type="evidence" value="ECO:0007669"/>
    <property type="project" value="UniProtKB-SubCell"/>
</dbReference>
<keyword evidence="7" id="KW-0809">Transit peptide</keyword>
<dbReference type="AlphaFoldDB" id="A0AA49GPE2"/>
<comment type="cofactor">
    <cofactor evidence="1">
        <name>Zn(2+)</name>
        <dbReference type="ChEBI" id="CHEBI:29105"/>
    </cofactor>
</comment>
<reference evidence="12" key="1">
    <citation type="journal article" date="2023" name="Comput. Struct. Biotechnol. J.">
        <title>Discovery of a novel marine Bacteroidetes with a rich repertoire of carbohydrate-active enzymes.</title>
        <authorList>
            <person name="Chen B."/>
            <person name="Liu G."/>
            <person name="Chen Q."/>
            <person name="Wang H."/>
            <person name="Liu L."/>
            <person name="Tang K."/>
        </authorList>
    </citation>
    <scope>NUCLEOTIDE SEQUENCE</scope>
    <source>
        <strain evidence="12">TK19036</strain>
    </source>
</reference>
<evidence type="ECO:0000256" key="1">
    <source>
        <dbReference type="ARBA" id="ARBA00001947"/>
    </source>
</evidence>
<evidence type="ECO:0000256" key="2">
    <source>
        <dbReference type="ARBA" id="ARBA00004141"/>
    </source>
</evidence>
<dbReference type="InterPro" id="IPR044838">
    <property type="entry name" value="EGY1-like"/>
</dbReference>
<dbReference type="InterPro" id="IPR008915">
    <property type="entry name" value="Peptidase_M50"/>
</dbReference>
<evidence type="ECO:0000259" key="11">
    <source>
        <dbReference type="Pfam" id="PF02163"/>
    </source>
</evidence>
<evidence type="ECO:0000256" key="7">
    <source>
        <dbReference type="ARBA" id="ARBA00022946"/>
    </source>
</evidence>
<organism evidence="12">
    <name type="scientific">Roseihalotalea indica</name>
    <dbReference type="NCBI Taxonomy" id="2867963"/>
    <lineage>
        <taxon>Bacteria</taxon>
        <taxon>Pseudomonadati</taxon>
        <taxon>Bacteroidota</taxon>
        <taxon>Cytophagia</taxon>
        <taxon>Cytophagales</taxon>
        <taxon>Catalimonadaceae</taxon>
        <taxon>Roseihalotalea</taxon>
    </lineage>
</organism>
<dbReference type="PANTHER" id="PTHR31412:SF0">
    <property type="entry name" value="ZINC METALLOPROTEASE EGY1, CHLOROPLASTIC-RELATED"/>
    <property type="match status" value="1"/>
</dbReference>
<reference evidence="12" key="2">
    <citation type="journal article" date="2024" name="Antonie Van Leeuwenhoek">
        <title>Roseihalotalea indica gen. nov., sp. nov., a halophilic Bacteroidetes from mesopelagic Southwest Indian Ocean with higher carbohydrate metabolic potential.</title>
        <authorList>
            <person name="Chen B."/>
            <person name="Zhang M."/>
            <person name="Lin D."/>
            <person name="Ye J."/>
            <person name="Tang K."/>
        </authorList>
    </citation>
    <scope>NUCLEOTIDE SEQUENCE</scope>
    <source>
        <strain evidence="12">TK19036</strain>
    </source>
</reference>
<accession>A0AA49GPE2</accession>
<feature type="transmembrane region" description="Helical" evidence="10">
    <location>
        <begin position="332"/>
        <end position="351"/>
    </location>
</feature>
<feature type="transmembrane region" description="Helical" evidence="10">
    <location>
        <begin position="239"/>
        <end position="259"/>
    </location>
</feature>
<feature type="transmembrane region" description="Helical" evidence="10">
    <location>
        <begin position="83"/>
        <end position="110"/>
    </location>
</feature>
<dbReference type="PANTHER" id="PTHR31412">
    <property type="entry name" value="ZINC METALLOPROTEASE EGY1"/>
    <property type="match status" value="1"/>
</dbReference>
<dbReference type="EMBL" id="CP120682">
    <property type="protein sequence ID" value="WKN36315.1"/>
    <property type="molecule type" value="Genomic_DNA"/>
</dbReference>
<evidence type="ECO:0000256" key="6">
    <source>
        <dbReference type="ARBA" id="ARBA00022801"/>
    </source>
</evidence>
<dbReference type="CDD" id="cd06160">
    <property type="entry name" value="S2P-M50_like_2"/>
    <property type="match status" value="1"/>
</dbReference>
<evidence type="ECO:0000256" key="9">
    <source>
        <dbReference type="ARBA" id="ARBA00023136"/>
    </source>
</evidence>
<feature type="domain" description="Peptidase M50" evidence="11">
    <location>
        <begin position="53"/>
        <end position="282"/>
    </location>
</feature>
<feature type="transmembrane region" description="Helical" evidence="10">
    <location>
        <begin position="306"/>
        <end position="325"/>
    </location>
</feature>
<feature type="transmembrane region" description="Helical" evidence="10">
    <location>
        <begin position="388"/>
        <end position="407"/>
    </location>
</feature>
<comment type="similarity">
    <text evidence="3">Belongs to the peptidase M50B family.</text>
</comment>
<keyword evidence="9 10" id="KW-0472">Membrane</keyword>
<dbReference type="GO" id="GO:0008233">
    <property type="term" value="F:peptidase activity"/>
    <property type="evidence" value="ECO:0007669"/>
    <property type="project" value="UniProtKB-KW"/>
</dbReference>
<dbReference type="Pfam" id="PF02163">
    <property type="entry name" value="Peptidase_M50"/>
    <property type="match status" value="1"/>
</dbReference>
<keyword evidence="6" id="KW-0378">Hydrolase</keyword>
<evidence type="ECO:0000256" key="10">
    <source>
        <dbReference type="SAM" id="Phobius"/>
    </source>
</evidence>